<evidence type="ECO:0000259" key="2">
    <source>
        <dbReference type="Pfam" id="PF00391"/>
    </source>
</evidence>
<sequence length="568" mass="60945">MTMSEAGSQAGAEVTPRTYAGAAPGPGLWVLETAHQARPFTRFFLGVWLPVFAESMPAGFRRYGLLMERLDMRLSGIWKYVQARQVAPWRDRGPAALRPARQLLWRLHPEVRGRARAARRALAARAWRQEAVEWFDGGLRARFVARNRALQAVPVDALDEAALRGHIDELVALLRDGDMVHMRHLVAQNVAVGDWLAHVRRWTGVDPADALAVLRGASPASVRPLGGLDRLVDAVRAAGAGLGPAGPPGKRLEALRAASPEVAAALEEYLGEHGDDLLGFDLDEPTLREMPALVLAALEARLSAPAAPPPGGAADPLRARVPEDDRAAYDRLLDDARLLYGLRDDDVAWTEMRPWGLLRRALLAAGRRLVARSALEHPEHAVEADPAELAALLSGADAPTAAELAQRATRRRTAARPPLELGEEDPAMPLPRLPAALARVNEALLEAMSQDLLERAVPSEPSDTEVHGTPASPGVYTGRARIVRGPAEFGRLEKGDVLVAPTTGPSYNVVLPLIGAVVTDRGGALSHAAVVAREFGVPAVVGTQVATQRIRDGELVRIDGARGVVTVL</sequence>
<dbReference type="PANTHER" id="PTHR43615">
    <property type="entry name" value="PHOSPHOENOLPYRUVATE SYNTHASE-RELATED"/>
    <property type="match status" value="1"/>
</dbReference>
<dbReference type="Pfam" id="PF00391">
    <property type="entry name" value="PEP-utilizers"/>
    <property type="match status" value="1"/>
</dbReference>
<dbReference type="SUPFAM" id="SSF52009">
    <property type="entry name" value="Phosphohistidine domain"/>
    <property type="match status" value="1"/>
</dbReference>
<accession>A0A7W8Z6I7</accession>
<protein>
    <submittedName>
        <fullName evidence="3">Pyruvate,water dikinase</fullName>
        <ecNumber evidence="3">2.7.9.2</ecNumber>
    </submittedName>
</protein>
<name>A0A7W8Z6I7_9ACTN</name>
<keyword evidence="3" id="KW-0418">Kinase</keyword>
<dbReference type="RefSeq" id="WP_184612940.1">
    <property type="nucleotide sequence ID" value="NZ_BOOS01000070.1"/>
</dbReference>
<dbReference type="EMBL" id="JACHBR010000001">
    <property type="protein sequence ID" value="MBB5628422.1"/>
    <property type="molecule type" value="Genomic_DNA"/>
</dbReference>
<dbReference type="InterPro" id="IPR051549">
    <property type="entry name" value="PEP_Utilizing_Enz"/>
</dbReference>
<evidence type="ECO:0000313" key="4">
    <source>
        <dbReference type="Proteomes" id="UP000588112"/>
    </source>
</evidence>
<gene>
    <name evidence="3" type="ORF">BJ981_004121</name>
</gene>
<organism evidence="3 4">
    <name type="scientific">Sphaerisporangium krabiense</name>
    <dbReference type="NCBI Taxonomy" id="763782"/>
    <lineage>
        <taxon>Bacteria</taxon>
        <taxon>Bacillati</taxon>
        <taxon>Actinomycetota</taxon>
        <taxon>Actinomycetes</taxon>
        <taxon>Streptosporangiales</taxon>
        <taxon>Streptosporangiaceae</taxon>
        <taxon>Sphaerisporangium</taxon>
    </lineage>
</organism>
<keyword evidence="3" id="KW-0808">Transferase</keyword>
<feature type="domain" description="PEP-utilising enzyme mobile" evidence="2">
    <location>
        <begin position="493"/>
        <end position="563"/>
    </location>
</feature>
<feature type="region of interest" description="Disordered" evidence="1">
    <location>
        <begin position="406"/>
        <end position="428"/>
    </location>
</feature>
<dbReference type="EC" id="2.7.9.2" evidence="3"/>
<comment type="caution">
    <text evidence="3">The sequence shown here is derived from an EMBL/GenBank/DDBJ whole genome shotgun (WGS) entry which is preliminary data.</text>
</comment>
<keyword evidence="4" id="KW-1185">Reference proteome</keyword>
<dbReference type="GO" id="GO:0008986">
    <property type="term" value="F:pyruvate, water dikinase activity"/>
    <property type="evidence" value="ECO:0007669"/>
    <property type="project" value="UniProtKB-EC"/>
</dbReference>
<dbReference type="AlphaFoldDB" id="A0A7W8Z6I7"/>
<dbReference type="InterPro" id="IPR036637">
    <property type="entry name" value="Phosphohistidine_dom_sf"/>
</dbReference>
<dbReference type="Gene3D" id="3.50.30.10">
    <property type="entry name" value="Phosphohistidine domain"/>
    <property type="match status" value="1"/>
</dbReference>
<dbReference type="PANTHER" id="PTHR43615:SF1">
    <property type="entry name" value="PPDK_N DOMAIN-CONTAINING PROTEIN"/>
    <property type="match status" value="1"/>
</dbReference>
<dbReference type="InterPro" id="IPR008279">
    <property type="entry name" value="PEP-util_enz_mobile_dom"/>
</dbReference>
<evidence type="ECO:0000256" key="1">
    <source>
        <dbReference type="SAM" id="MobiDB-lite"/>
    </source>
</evidence>
<evidence type="ECO:0000313" key="3">
    <source>
        <dbReference type="EMBL" id="MBB5628422.1"/>
    </source>
</evidence>
<dbReference type="Proteomes" id="UP000588112">
    <property type="component" value="Unassembled WGS sequence"/>
</dbReference>
<keyword evidence="3" id="KW-0670">Pyruvate</keyword>
<proteinExistence type="predicted"/>
<reference evidence="3 4" key="1">
    <citation type="submission" date="2020-08" db="EMBL/GenBank/DDBJ databases">
        <title>Sequencing the genomes of 1000 actinobacteria strains.</title>
        <authorList>
            <person name="Klenk H.-P."/>
        </authorList>
    </citation>
    <scope>NUCLEOTIDE SEQUENCE [LARGE SCALE GENOMIC DNA]</scope>
    <source>
        <strain evidence="3 4">DSM 45790</strain>
    </source>
</reference>